<gene>
    <name evidence="4" type="ORF">FHU37_000889</name>
</gene>
<evidence type="ECO:0000259" key="3">
    <source>
        <dbReference type="Pfam" id="PF02826"/>
    </source>
</evidence>
<evidence type="ECO:0000313" key="5">
    <source>
        <dbReference type="Proteomes" id="UP000567795"/>
    </source>
</evidence>
<dbReference type="EMBL" id="JACBZD010000001">
    <property type="protein sequence ID" value="NYI03946.1"/>
    <property type="molecule type" value="Genomic_DNA"/>
</dbReference>
<dbReference type="InterPro" id="IPR036291">
    <property type="entry name" value="NAD(P)-bd_dom_sf"/>
</dbReference>
<organism evidence="4 5">
    <name type="scientific">Allostreptomyces psammosilenae</name>
    <dbReference type="NCBI Taxonomy" id="1892865"/>
    <lineage>
        <taxon>Bacteria</taxon>
        <taxon>Bacillati</taxon>
        <taxon>Actinomycetota</taxon>
        <taxon>Actinomycetes</taxon>
        <taxon>Kitasatosporales</taxon>
        <taxon>Streptomycetaceae</taxon>
        <taxon>Allostreptomyces</taxon>
    </lineage>
</organism>
<dbReference type="Pfam" id="PF02826">
    <property type="entry name" value="2-Hacid_dh_C"/>
    <property type="match status" value="1"/>
</dbReference>
<dbReference type="PANTHER" id="PTHR10996:SF178">
    <property type="entry name" value="2-HYDROXYACID DEHYDROGENASE YGL185C-RELATED"/>
    <property type="match status" value="1"/>
</dbReference>
<proteinExistence type="predicted"/>
<name>A0A852ZNC1_9ACTN</name>
<dbReference type="GO" id="GO:0051287">
    <property type="term" value="F:NAD binding"/>
    <property type="evidence" value="ECO:0007669"/>
    <property type="project" value="InterPro"/>
</dbReference>
<comment type="caution">
    <text evidence="4">The sequence shown here is derived from an EMBL/GenBank/DDBJ whole genome shotgun (WGS) entry which is preliminary data.</text>
</comment>
<feature type="domain" description="D-isomer specific 2-hydroxyacid dehydrogenase NAD-binding" evidence="3">
    <location>
        <begin position="128"/>
        <end position="299"/>
    </location>
</feature>
<sequence>MTSDPSPRRPPTAVVLAPGLRDELFGRAESEELARTADLVAECPSGRALLTHPRRGEVEVLVTSWGAPRLTAEVLDELPALRTVLHAAGSVRKLVSDAVWERGLVVVSAADANNEPVAEFVYAHVVLALKDVHRRSRHIAETGALPPLEAVPGIYGQSVGLVSFGSTARKVARRLRRLDAEVLAWDPFQDDGAFRAEGVTRVAGLRELARASRVLSIHTPLIPGRTEKLVTGDLLRALPHGATLINTARGAVVDEEAMIEVLLERPDLFAVLDVTTEEPPAPGSPLYSLPNVTLTGHVAGTVGGERRAMGRLVVHELRRLALGLAPRHAVSAEAARLRA</sequence>
<dbReference type="RefSeq" id="WP_179812921.1">
    <property type="nucleotide sequence ID" value="NZ_JACBZD010000001.1"/>
</dbReference>
<evidence type="ECO:0000256" key="2">
    <source>
        <dbReference type="ARBA" id="ARBA00023027"/>
    </source>
</evidence>
<protein>
    <submittedName>
        <fullName evidence="4">Phosphoglycerate dehydrogenase-like enzyme</fullName>
    </submittedName>
</protein>
<dbReference type="Proteomes" id="UP000567795">
    <property type="component" value="Unassembled WGS sequence"/>
</dbReference>
<dbReference type="InterPro" id="IPR006140">
    <property type="entry name" value="D-isomer_DH_NAD-bd"/>
</dbReference>
<dbReference type="CDD" id="cd12167">
    <property type="entry name" value="2-Hacid_dh_8"/>
    <property type="match status" value="1"/>
</dbReference>
<accession>A0A852ZNC1</accession>
<dbReference type="GO" id="GO:0030267">
    <property type="term" value="F:glyoxylate reductase (NADPH) activity"/>
    <property type="evidence" value="ECO:0007669"/>
    <property type="project" value="TreeGrafter"/>
</dbReference>
<dbReference type="AlphaFoldDB" id="A0A852ZNC1"/>
<dbReference type="Gene3D" id="3.40.50.720">
    <property type="entry name" value="NAD(P)-binding Rossmann-like Domain"/>
    <property type="match status" value="2"/>
</dbReference>
<dbReference type="InterPro" id="IPR050223">
    <property type="entry name" value="D-isomer_2-hydroxyacid_DH"/>
</dbReference>
<keyword evidence="1" id="KW-0560">Oxidoreductase</keyword>
<evidence type="ECO:0000313" key="4">
    <source>
        <dbReference type="EMBL" id="NYI03946.1"/>
    </source>
</evidence>
<dbReference type="GO" id="GO:0016618">
    <property type="term" value="F:hydroxypyruvate reductase [NAD(P)H] activity"/>
    <property type="evidence" value="ECO:0007669"/>
    <property type="project" value="TreeGrafter"/>
</dbReference>
<keyword evidence="5" id="KW-1185">Reference proteome</keyword>
<dbReference type="GO" id="GO:0005829">
    <property type="term" value="C:cytosol"/>
    <property type="evidence" value="ECO:0007669"/>
    <property type="project" value="TreeGrafter"/>
</dbReference>
<dbReference type="SUPFAM" id="SSF52283">
    <property type="entry name" value="Formate/glycerate dehydrogenase catalytic domain-like"/>
    <property type="match status" value="1"/>
</dbReference>
<dbReference type="SUPFAM" id="SSF51735">
    <property type="entry name" value="NAD(P)-binding Rossmann-fold domains"/>
    <property type="match status" value="1"/>
</dbReference>
<reference evidence="4 5" key="1">
    <citation type="submission" date="2020-07" db="EMBL/GenBank/DDBJ databases">
        <title>Sequencing the genomes of 1000 actinobacteria strains.</title>
        <authorList>
            <person name="Klenk H.-P."/>
        </authorList>
    </citation>
    <scope>NUCLEOTIDE SEQUENCE [LARGE SCALE GENOMIC DNA]</scope>
    <source>
        <strain evidence="4 5">DSM 42178</strain>
    </source>
</reference>
<evidence type="ECO:0000256" key="1">
    <source>
        <dbReference type="ARBA" id="ARBA00023002"/>
    </source>
</evidence>
<dbReference type="PANTHER" id="PTHR10996">
    <property type="entry name" value="2-HYDROXYACID DEHYDROGENASE-RELATED"/>
    <property type="match status" value="1"/>
</dbReference>
<keyword evidence="2" id="KW-0520">NAD</keyword>